<organism evidence="1 2">
    <name type="scientific">Paramecium sonneborni</name>
    <dbReference type="NCBI Taxonomy" id="65129"/>
    <lineage>
        <taxon>Eukaryota</taxon>
        <taxon>Sar</taxon>
        <taxon>Alveolata</taxon>
        <taxon>Ciliophora</taxon>
        <taxon>Intramacronucleata</taxon>
        <taxon>Oligohymenophorea</taxon>
        <taxon>Peniculida</taxon>
        <taxon>Parameciidae</taxon>
        <taxon>Paramecium</taxon>
    </lineage>
</organism>
<dbReference type="AlphaFoldDB" id="A0A8S1RTW4"/>
<name>A0A8S1RTW4_9CILI</name>
<reference evidence="1" key="1">
    <citation type="submission" date="2021-01" db="EMBL/GenBank/DDBJ databases">
        <authorList>
            <consortium name="Genoscope - CEA"/>
            <person name="William W."/>
        </authorList>
    </citation>
    <scope>NUCLEOTIDE SEQUENCE</scope>
</reference>
<protein>
    <submittedName>
        <fullName evidence="1">Uncharacterized protein</fullName>
    </submittedName>
</protein>
<dbReference type="EMBL" id="CAJJDN010000290">
    <property type="protein sequence ID" value="CAD8130445.1"/>
    <property type="molecule type" value="Genomic_DNA"/>
</dbReference>
<proteinExistence type="predicted"/>
<gene>
    <name evidence="1" type="ORF">PSON_ATCC_30995.1.T2900003</name>
</gene>
<comment type="caution">
    <text evidence="1">The sequence shown here is derived from an EMBL/GenBank/DDBJ whole genome shotgun (WGS) entry which is preliminary data.</text>
</comment>
<accession>A0A8S1RTW4</accession>
<keyword evidence="2" id="KW-1185">Reference proteome</keyword>
<evidence type="ECO:0000313" key="2">
    <source>
        <dbReference type="Proteomes" id="UP000692954"/>
    </source>
</evidence>
<evidence type="ECO:0000313" key="1">
    <source>
        <dbReference type="EMBL" id="CAD8130445.1"/>
    </source>
</evidence>
<dbReference type="OrthoDB" id="338631at2759"/>
<dbReference type="Proteomes" id="UP000692954">
    <property type="component" value="Unassembled WGS sequence"/>
</dbReference>
<sequence length="218" mass="25880">MTFSEQTLCVKFNRAVNCEIQYEFNSNIADILLLIINLYLFPKYEYLPLLKLLQPIEIKPKNSMTIISSQQQILPDRVKGVKIMRINTKQSNCDMMIFLIQKEIQNLEWIVIQKITVEKYGYRVCFIGNNMFIFSPYATEQISIFEMNNINKQFTKTRDITVKCGPNEQRLFPQQYVQSECILLSKNDEYVNLIRKNKMESFQLNNLFNSKLHIYLEE</sequence>